<accession>A0A6I4T6R9</accession>
<sequence length="603" mass="67811">MRRVLNVVSVLALTGCATMPDQAPVETAQSAAPEADDTAEGPMDHAFGEIVDAYVDTLLTLNPVTATQLGDHSMDGDLPVISEAGRNARQNANRIFLASLNKVDFNQLSRDHQVDYRMLENQLEYAIWQEDVLQEYAWNPQYYNDIVNFSIYSLIARDFAPWPDRFESIVERMEKIPAFLAEARQQLDPARVPKVYAETVAKQNQGLLDIIDAALLPEVESSGVPRTRFDAALANLKRAAAEHQRWLDEELVPAAKGDFRLGARLYDQKMAFAMMSPMDRSELKARALATKRDIRSQMYALSREIIRDRQGEDLPEVPSAGTQQSAIERALSYSYAARPKRDELVEAASETLAEVTAFTKEKDFVTMPGGPVKVITVPKFQQGNFVAYDDPPGPLEKNQPNFYAISPIPADWSDEQAKSFLSEYNTYMLQDLSIHEGVPGHYLQLDHANKNDDILRAVLMSGPFVEGWAVYSEGLMVEQGYMADDPLFELIVLKMRLRSVTNTLLDIGVHTEGMTRGEAMELMMEGAFQQEREAAGKWLRAQLSSVQMLSYFTGYEEHLALRREAERRAGDDFDLKRYHDSLLAHGAPPVKYARALLFDLPVE</sequence>
<dbReference type="Pfam" id="PF05960">
    <property type="entry name" value="DUF885"/>
    <property type="match status" value="1"/>
</dbReference>
<dbReference type="PROSITE" id="PS51257">
    <property type="entry name" value="PROKAR_LIPOPROTEIN"/>
    <property type="match status" value="1"/>
</dbReference>
<dbReference type="EMBL" id="WTYT01000005">
    <property type="protein sequence ID" value="MXO66626.1"/>
    <property type="molecule type" value="Genomic_DNA"/>
</dbReference>
<dbReference type="PANTHER" id="PTHR33361:SF15">
    <property type="entry name" value="DUF885 FAMILY LIPOPROTEIN"/>
    <property type="match status" value="1"/>
</dbReference>
<feature type="region of interest" description="Disordered" evidence="1">
    <location>
        <begin position="24"/>
        <end position="43"/>
    </location>
</feature>
<dbReference type="PANTHER" id="PTHR33361">
    <property type="entry name" value="GLR0591 PROTEIN"/>
    <property type="match status" value="1"/>
</dbReference>
<dbReference type="AlphaFoldDB" id="A0A6I4T6R9"/>
<reference evidence="2 3" key="1">
    <citation type="submission" date="2019-12" db="EMBL/GenBank/DDBJ databases">
        <title>Genomic-based taxomic classification of the family Erythrobacteraceae.</title>
        <authorList>
            <person name="Xu L."/>
        </authorList>
    </citation>
    <scope>NUCLEOTIDE SEQUENCE [LARGE SCALE GENOMIC DNA]</scope>
    <source>
        <strain evidence="2 3">LMG 29518</strain>
    </source>
</reference>
<organism evidence="2 3">
    <name type="scientific">Altericroceibacterium endophyticum</name>
    <dbReference type="NCBI Taxonomy" id="1808508"/>
    <lineage>
        <taxon>Bacteria</taxon>
        <taxon>Pseudomonadati</taxon>
        <taxon>Pseudomonadota</taxon>
        <taxon>Alphaproteobacteria</taxon>
        <taxon>Sphingomonadales</taxon>
        <taxon>Erythrobacteraceae</taxon>
        <taxon>Altericroceibacterium</taxon>
    </lineage>
</organism>
<keyword evidence="3" id="KW-1185">Reference proteome</keyword>
<dbReference type="RefSeq" id="WP_160737056.1">
    <property type="nucleotide sequence ID" value="NZ_WTYT01000005.1"/>
</dbReference>
<evidence type="ECO:0000313" key="2">
    <source>
        <dbReference type="EMBL" id="MXO66626.1"/>
    </source>
</evidence>
<dbReference type="InterPro" id="IPR010281">
    <property type="entry name" value="DUF885"/>
</dbReference>
<name>A0A6I4T6R9_9SPHN</name>
<comment type="caution">
    <text evidence="2">The sequence shown here is derived from an EMBL/GenBank/DDBJ whole genome shotgun (WGS) entry which is preliminary data.</text>
</comment>
<protein>
    <submittedName>
        <fullName evidence="2">DUF885 family protein</fullName>
    </submittedName>
</protein>
<evidence type="ECO:0000313" key="3">
    <source>
        <dbReference type="Proteomes" id="UP000438476"/>
    </source>
</evidence>
<dbReference type="OrthoDB" id="9769898at2"/>
<proteinExistence type="predicted"/>
<dbReference type="Proteomes" id="UP000438476">
    <property type="component" value="Unassembled WGS sequence"/>
</dbReference>
<gene>
    <name evidence="2" type="ORF">GRI91_12740</name>
</gene>
<evidence type="ECO:0000256" key="1">
    <source>
        <dbReference type="SAM" id="MobiDB-lite"/>
    </source>
</evidence>